<evidence type="ECO:0000313" key="4">
    <source>
        <dbReference type="Proteomes" id="UP000799757"/>
    </source>
</evidence>
<reference evidence="3" key="1">
    <citation type="journal article" date="2020" name="Stud. Mycol.">
        <title>101 Dothideomycetes genomes: a test case for predicting lifestyles and emergence of pathogens.</title>
        <authorList>
            <person name="Haridas S."/>
            <person name="Albert R."/>
            <person name="Binder M."/>
            <person name="Bloem J."/>
            <person name="Labutti K."/>
            <person name="Salamov A."/>
            <person name="Andreopoulos B."/>
            <person name="Baker S."/>
            <person name="Barry K."/>
            <person name="Bills G."/>
            <person name="Bluhm B."/>
            <person name="Cannon C."/>
            <person name="Castanera R."/>
            <person name="Culley D."/>
            <person name="Daum C."/>
            <person name="Ezra D."/>
            <person name="Gonzalez J."/>
            <person name="Henrissat B."/>
            <person name="Kuo A."/>
            <person name="Liang C."/>
            <person name="Lipzen A."/>
            <person name="Lutzoni F."/>
            <person name="Magnuson J."/>
            <person name="Mondo S."/>
            <person name="Nolan M."/>
            <person name="Ohm R."/>
            <person name="Pangilinan J."/>
            <person name="Park H.-J."/>
            <person name="Ramirez L."/>
            <person name="Alfaro M."/>
            <person name="Sun H."/>
            <person name="Tritt A."/>
            <person name="Yoshinaga Y."/>
            <person name="Zwiers L.-H."/>
            <person name="Turgeon B."/>
            <person name="Goodwin S."/>
            <person name="Spatafora J."/>
            <person name="Crous P."/>
            <person name="Grigoriev I."/>
        </authorList>
    </citation>
    <scope>NUCLEOTIDE SEQUENCE</scope>
    <source>
        <strain evidence="3">CBS 109.77</strain>
    </source>
</reference>
<evidence type="ECO:0000313" key="3">
    <source>
        <dbReference type="EMBL" id="KAF2789000.1"/>
    </source>
</evidence>
<feature type="region of interest" description="Disordered" evidence="1">
    <location>
        <begin position="54"/>
        <end position="74"/>
    </location>
</feature>
<keyword evidence="4" id="KW-1185">Reference proteome</keyword>
<protein>
    <submittedName>
        <fullName evidence="3">Uncharacterized protein</fullName>
    </submittedName>
</protein>
<organism evidence="3 4">
    <name type="scientific">Melanomma pulvis-pyrius CBS 109.77</name>
    <dbReference type="NCBI Taxonomy" id="1314802"/>
    <lineage>
        <taxon>Eukaryota</taxon>
        <taxon>Fungi</taxon>
        <taxon>Dikarya</taxon>
        <taxon>Ascomycota</taxon>
        <taxon>Pezizomycotina</taxon>
        <taxon>Dothideomycetes</taxon>
        <taxon>Pleosporomycetidae</taxon>
        <taxon>Pleosporales</taxon>
        <taxon>Melanommataceae</taxon>
        <taxon>Melanomma</taxon>
    </lineage>
</organism>
<feature type="transmembrane region" description="Helical" evidence="2">
    <location>
        <begin position="87"/>
        <end position="111"/>
    </location>
</feature>
<evidence type="ECO:0000256" key="2">
    <source>
        <dbReference type="SAM" id="Phobius"/>
    </source>
</evidence>
<gene>
    <name evidence="3" type="ORF">K505DRAFT_365986</name>
</gene>
<keyword evidence="2" id="KW-0472">Membrane</keyword>
<dbReference type="Proteomes" id="UP000799757">
    <property type="component" value="Unassembled WGS sequence"/>
</dbReference>
<keyword evidence="2" id="KW-0812">Transmembrane</keyword>
<evidence type="ECO:0000256" key="1">
    <source>
        <dbReference type="SAM" id="MobiDB-lite"/>
    </source>
</evidence>
<feature type="compositionally biased region" description="Polar residues" evidence="1">
    <location>
        <begin position="60"/>
        <end position="74"/>
    </location>
</feature>
<name>A0A6A6WXM9_9PLEO</name>
<dbReference type="AlphaFoldDB" id="A0A6A6WXM9"/>
<dbReference type="EMBL" id="MU002170">
    <property type="protein sequence ID" value="KAF2789000.1"/>
    <property type="molecule type" value="Genomic_DNA"/>
</dbReference>
<accession>A0A6A6WXM9</accession>
<feature type="compositionally biased region" description="Polar residues" evidence="1">
    <location>
        <begin position="230"/>
        <end position="243"/>
    </location>
</feature>
<feature type="region of interest" description="Disordered" evidence="1">
    <location>
        <begin position="223"/>
        <end position="273"/>
    </location>
</feature>
<keyword evidence="2" id="KW-1133">Transmembrane helix</keyword>
<proteinExistence type="predicted"/>
<sequence length="408" mass="45193">MSDNVVFITFTEFTTVNSPTGFITLPSPPPTTTTFMSANAPNNPVSKSGTLPTIPPLPTQFATPTRSPSHAAQNSITPDNNHLVMNLVLASFILVILLYVFGLTVIILVWMRKECPKCERLTEKACHIFKGRNIGERTIEREREKMEKDCTGPYADLEGGKARKRARAGTCWPMFDFRKKDTSSDINGKGKEMMLSLPTPSSVDSEFDRFFTVGDGAGDQVELLPEPTLQHPSPTLTRISKSQAARDAASETGAARASSRTSASDKLSNRDSQFAKEEAEIARNRGYRDTLGNFVVRIPYDQFTVADFNARYADKSRVAAAPEADAAPQCLPRVPTDDPQAQDLRNAAWRASLPDNPNADCDRAEHDRIQREIFERLENRRIAVPDAAVVKPSWKGLGKFTETWVTRV</sequence>
<feature type="compositionally biased region" description="Low complexity" evidence="1">
    <location>
        <begin position="245"/>
        <end position="265"/>
    </location>
</feature>